<dbReference type="InterPro" id="IPR051628">
    <property type="entry name" value="LUBAC_E3_Ligases"/>
</dbReference>
<dbReference type="FunFam" id="3.30.40.10:FF:000137">
    <property type="entry name" value="RanBP-type and C3HC4-type zinc finger-containing protein 1"/>
    <property type="match status" value="1"/>
</dbReference>
<dbReference type="EnsemblMetazoa" id="MESCA008088-RA">
    <property type="protein sequence ID" value="MESCA008088-PA"/>
    <property type="gene ID" value="MESCA008088"/>
</dbReference>
<dbReference type="GO" id="GO:0008270">
    <property type="term" value="F:zinc ion binding"/>
    <property type="evidence" value="ECO:0007669"/>
    <property type="project" value="UniProtKB-KW"/>
</dbReference>
<keyword evidence="7" id="KW-0862">Zinc</keyword>
<dbReference type="InterPro" id="IPR047559">
    <property type="entry name" value="HOIL1_RBR_mRING-HC-C3HC3D"/>
</dbReference>
<dbReference type="Pfam" id="PF13445">
    <property type="entry name" value="zf-RING_UBOX"/>
    <property type="match status" value="1"/>
</dbReference>
<dbReference type="InterPro" id="IPR017907">
    <property type="entry name" value="Znf_RING_CS"/>
</dbReference>
<dbReference type="PANTHER" id="PTHR22770:SF13">
    <property type="entry name" value="RING-TYPE DOMAIN-CONTAINING PROTEIN"/>
    <property type="match status" value="1"/>
</dbReference>
<dbReference type="AlphaFoldDB" id="T1GWB5"/>
<feature type="domain" description="RING-type" evidence="9">
    <location>
        <begin position="39"/>
        <end position="84"/>
    </location>
</feature>
<evidence type="ECO:0000256" key="1">
    <source>
        <dbReference type="ARBA" id="ARBA00004906"/>
    </source>
</evidence>
<dbReference type="GO" id="GO:0043161">
    <property type="term" value="P:proteasome-mediated ubiquitin-dependent protein catabolic process"/>
    <property type="evidence" value="ECO:0007669"/>
    <property type="project" value="TreeGrafter"/>
</dbReference>
<dbReference type="InterPro" id="IPR013083">
    <property type="entry name" value="Znf_RING/FYVE/PHD"/>
</dbReference>
<evidence type="ECO:0000256" key="7">
    <source>
        <dbReference type="ARBA" id="ARBA00022833"/>
    </source>
</evidence>
<evidence type="ECO:0000256" key="8">
    <source>
        <dbReference type="PROSITE-ProRule" id="PRU00175"/>
    </source>
</evidence>
<evidence type="ECO:0000256" key="3">
    <source>
        <dbReference type="ARBA" id="ARBA00022723"/>
    </source>
</evidence>
<dbReference type="Gene3D" id="3.30.40.10">
    <property type="entry name" value="Zinc/RING finger domain, C3HC4 (zinc finger)"/>
    <property type="match status" value="1"/>
</dbReference>
<dbReference type="GO" id="GO:0097039">
    <property type="term" value="P:protein linear polyubiquitination"/>
    <property type="evidence" value="ECO:0007669"/>
    <property type="project" value="TreeGrafter"/>
</dbReference>
<dbReference type="GO" id="GO:0004842">
    <property type="term" value="F:ubiquitin-protein transferase activity"/>
    <property type="evidence" value="ECO:0007669"/>
    <property type="project" value="TreeGrafter"/>
</dbReference>
<dbReference type="STRING" id="36166.T1GWB5"/>
<dbReference type="InterPro" id="IPR044066">
    <property type="entry name" value="TRIAD_supradom"/>
</dbReference>
<dbReference type="OMA" id="NDEYKCE"/>
<reference evidence="12" key="1">
    <citation type="submission" date="2013-02" db="EMBL/GenBank/DDBJ databases">
        <authorList>
            <person name="Hughes D."/>
        </authorList>
    </citation>
    <scope>NUCLEOTIDE SEQUENCE</scope>
    <source>
        <strain>Durham</strain>
        <strain evidence="12">NC isolate 2 -- Noor lab</strain>
    </source>
</reference>
<evidence type="ECO:0000256" key="5">
    <source>
        <dbReference type="ARBA" id="ARBA00022771"/>
    </source>
</evidence>
<keyword evidence="4" id="KW-0677">Repeat</keyword>
<dbReference type="InterPro" id="IPR001841">
    <property type="entry name" value="Znf_RING"/>
</dbReference>
<accession>T1GWB5</accession>
<dbReference type="EMBL" id="CAQQ02074234">
    <property type="status" value="NOT_ANNOTATED_CDS"/>
    <property type="molecule type" value="Genomic_DNA"/>
</dbReference>
<reference evidence="11" key="2">
    <citation type="submission" date="2015-06" db="UniProtKB">
        <authorList>
            <consortium name="EnsemblMetazoa"/>
        </authorList>
    </citation>
    <scope>IDENTIFICATION</scope>
</reference>
<evidence type="ECO:0008006" key="13">
    <source>
        <dbReference type="Google" id="ProtNLM"/>
    </source>
</evidence>
<protein>
    <recommendedName>
        <fullName evidence="13">RING-type domain-containing protein</fullName>
    </recommendedName>
</protein>
<organism evidence="11 12">
    <name type="scientific">Megaselia scalaris</name>
    <name type="common">Humpbacked fly</name>
    <name type="synonym">Phora scalaris</name>
    <dbReference type="NCBI Taxonomy" id="36166"/>
    <lineage>
        <taxon>Eukaryota</taxon>
        <taxon>Metazoa</taxon>
        <taxon>Ecdysozoa</taxon>
        <taxon>Arthropoda</taxon>
        <taxon>Hexapoda</taxon>
        <taxon>Insecta</taxon>
        <taxon>Pterygota</taxon>
        <taxon>Neoptera</taxon>
        <taxon>Endopterygota</taxon>
        <taxon>Diptera</taxon>
        <taxon>Brachycera</taxon>
        <taxon>Muscomorpha</taxon>
        <taxon>Platypezoidea</taxon>
        <taxon>Phoridae</taxon>
        <taxon>Megaseliini</taxon>
        <taxon>Megaselia</taxon>
    </lineage>
</organism>
<evidence type="ECO:0000259" key="9">
    <source>
        <dbReference type="PROSITE" id="PS50089"/>
    </source>
</evidence>
<sequence>METNEIRATVFVEGDPNKDFVEMTLSNRPLVVNSDNFDCPICYTDTEPGDGVVLRSCLHSFCRDCITKTIQFSEDVAVKCPFINDEYKCEGFLEEREIKSLLSTDLWEKHLEKSIKLAQGNIENVFYCRTPNCKGWCVFEDDVNEFECPICKAK</sequence>
<dbReference type="InterPro" id="IPR027370">
    <property type="entry name" value="Znf-RING_euk"/>
</dbReference>
<dbReference type="SMART" id="SM00184">
    <property type="entry name" value="RING"/>
    <property type="match status" value="1"/>
</dbReference>
<dbReference type="SUPFAM" id="SSF57850">
    <property type="entry name" value="RING/U-box"/>
    <property type="match status" value="2"/>
</dbReference>
<dbReference type="EMBL" id="CAQQ02074233">
    <property type="status" value="NOT_ANNOTATED_CDS"/>
    <property type="molecule type" value="Genomic_DNA"/>
</dbReference>
<evidence type="ECO:0000313" key="11">
    <source>
        <dbReference type="EnsemblMetazoa" id="MESCA008088-PA"/>
    </source>
</evidence>
<evidence type="ECO:0000256" key="6">
    <source>
        <dbReference type="ARBA" id="ARBA00022786"/>
    </source>
</evidence>
<dbReference type="Proteomes" id="UP000015102">
    <property type="component" value="Unassembled WGS sequence"/>
</dbReference>
<keyword evidence="5 8" id="KW-0863">Zinc-finger</keyword>
<dbReference type="HOGENOM" id="CLU_1708738_0_0_1"/>
<name>T1GWB5_MEGSC</name>
<dbReference type="PROSITE" id="PS51873">
    <property type="entry name" value="TRIAD"/>
    <property type="match status" value="1"/>
</dbReference>
<evidence type="ECO:0000256" key="2">
    <source>
        <dbReference type="ARBA" id="ARBA00022679"/>
    </source>
</evidence>
<evidence type="ECO:0000256" key="4">
    <source>
        <dbReference type="ARBA" id="ARBA00022737"/>
    </source>
</evidence>
<dbReference type="CDD" id="cd16633">
    <property type="entry name" value="mRING-HC-C3HC3D_RBR_HOIL1"/>
    <property type="match status" value="1"/>
</dbReference>
<keyword evidence="6" id="KW-0833">Ubl conjugation pathway</keyword>
<keyword evidence="12" id="KW-1185">Reference proteome</keyword>
<comment type="pathway">
    <text evidence="1">Protein modification; protein ubiquitination.</text>
</comment>
<proteinExistence type="predicted"/>
<dbReference type="GO" id="GO:0043130">
    <property type="term" value="F:ubiquitin binding"/>
    <property type="evidence" value="ECO:0007669"/>
    <property type="project" value="TreeGrafter"/>
</dbReference>
<dbReference type="GO" id="GO:0071797">
    <property type="term" value="C:LUBAC complex"/>
    <property type="evidence" value="ECO:0007669"/>
    <property type="project" value="TreeGrafter"/>
</dbReference>
<dbReference type="PROSITE" id="PS00518">
    <property type="entry name" value="ZF_RING_1"/>
    <property type="match status" value="1"/>
</dbReference>
<keyword evidence="2" id="KW-0808">Transferase</keyword>
<evidence type="ECO:0000259" key="10">
    <source>
        <dbReference type="PROSITE" id="PS51873"/>
    </source>
</evidence>
<dbReference type="PROSITE" id="PS50089">
    <property type="entry name" value="ZF_RING_2"/>
    <property type="match status" value="1"/>
</dbReference>
<dbReference type="PANTHER" id="PTHR22770">
    <property type="entry name" value="UBIQUITIN CONJUGATING ENZYME 7 INTERACTING PROTEIN-RELATED"/>
    <property type="match status" value="1"/>
</dbReference>
<evidence type="ECO:0000313" key="12">
    <source>
        <dbReference type="Proteomes" id="UP000015102"/>
    </source>
</evidence>
<feature type="domain" description="RING-type" evidence="10">
    <location>
        <begin position="35"/>
        <end position="154"/>
    </location>
</feature>
<keyword evidence="3" id="KW-0479">Metal-binding</keyword>